<dbReference type="AlphaFoldDB" id="G2ZRZ6"/>
<protein>
    <submittedName>
        <fullName evidence="1">Uncharacterized protein</fullName>
    </submittedName>
</protein>
<evidence type="ECO:0000313" key="1">
    <source>
        <dbReference type="EMBL" id="CCA81809.1"/>
    </source>
</evidence>
<gene>
    <name evidence="1" type="ORF">BDB_160046</name>
</gene>
<proteinExistence type="predicted"/>
<reference evidence="1" key="1">
    <citation type="journal article" date="2011" name="PLoS ONE">
        <title>Ralstonia syzygii, the Blood Disease Bacterium and some Asian R. solanacearum strains form a single genomic species despite divergent lifestyles.</title>
        <authorList>
            <person name="Remenant B."/>
            <person name="de Cambiaire J.C."/>
            <person name="Cellier G."/>
            <person name="Jacobs J.M."/>
            <person name="Mangenot S."/>
            <person name="Barbe V."/>
            <person name="Lajus A."/>
            <person name="Vallenet D."/>
            <person name="Medigue C."/>
            <person name="Fegan M."/>
            <person name="Allen C."/>
            <person name="Prior P."/>
        </authorList>
    </citation>
    <scope>NUCLEOTIDE SEQUENCE</scope>
    <source>
        <strain evidence="1">R229</strain>
    </source>
</reference>
<organism evidence="1">
    <name type="scientific">blood disease bacterium R229</name>
    <dbReference type="NCBI Taxonomy" id="741978"/>
    <lineage>
        <taxon>Bacteria</taxon>
        <taxon>Pseudomonadati</taxon>
        <taxon>Pseudomonadota</taxon>
        <taxon>Betaproteobacteria</taxon>
        <taxon>Burkholderiales</taxon>
        <taxon>Burkholderiaceae</taxon>
        <taxon>Ralstonia</taxon>
        <taxon>Ralstonia solanacearum species complex</taxon>
    </lineage>
</organism>
<sequence>MQMLNTPVLINPRLLRNLVVGMTSFAQADDLHSSLVPRFARQRSHVCWFHSVNMGAHTENSSSFIPNQ</sequence>
<accession>G2ZRZ6</accession>
<dbReference type="EMBL" id="FR854072">
    <property type="protein sequence ID" value="CCA81809.1"/>
    <property type="molecule type" value="Genomic_DNA"/>
</dbReference>
<reference evidence="1" key="2">
    <citation type="submission" date="2011-04" db="EMBL/GenBank/DDBJ databases">
        <authorList>
            <person name="Genoscope - CEA"/>
        </authorList>
    </citation>
    <scope>NUCLEOTIDE SEQUENCE</scope>
    <source>
        <strain evidence="1">R229</strain>
    </source>
</reference>
<name>G2ZRZ6_9RALS</name>